<dbReference type="AlphaFoldDB" id="A0AAU7T580"/>
<dbReference type="InterPro" id="IPR051262">
    <property type="entry name" value="SMP-30/CGR1_Lactonase"/>
</dbReference>
<dbReference type="PANTHER" id="PTHR47572:SF5">
    <property type="entry name" value="BLR2277 PROTEIN"/>
    <property type="match status" value="1"/>
</dbReference>
<dbReference type="InterPro" id="IPR011042">
    <property type="entry name" value="6-blade_b-propeller_TolB-like"/>
</dbReference>
<gene>
    <name evidence="2" type="ORF">ABN611_24765</name>
</gene>
<name>A0AAU7T580_9ACTN</name>
<dbReference type="Pfam" id="PF08450">
    <property type="entry name" value="SGL"/>
    <property type="match status" value="1"/>
</dbReference>
<organism evidence="2">
    <name type="scientific">Kribbella sp. HUAS MG21</name>
    <dbReference type="NCBI Taxonomy" id="3160966"/>
    <lineage>
        <taxon>Bacteria</taxon>
        <taxon>Bacillati</taxon>
        <taxon>Actinomycetota</taxon>
        <taxon>Actinomycetes</taxon>
        <taxon>Propionibacteriales</taxon>
        <taxon>Kribbellaceae</taxon>
        <taxon>Kribbella</taxon>
    </lineage>
</organism>
<dbReference type="EMBL" id="CP158165">
    <property type="protein sequence ID" value="XBV21768.1"/>
    <property type="molecule type" value="Genomic_DNA"/>
</dbReference>
<protein>
    <submittedName>
        <fullName evidence="2">SMP-30/gluconolactonase/LRE family protein</fullName>
    </submittedName>
</protein>
<dbReference type="InterPro" id="IPR013658">
    <property type="entry name" value="SGL"/>
</dbReference>
<reference evidence="2" key="1">
    <citation type="submission" date="2024-06" db="EMBL/GenBank/DDBJ databases">
        <title>Kribbella sp. strain HUAS MG21 genome sequences.</title>
        <authorList>
            <person name="Mo P."/>
        </authorList>
    </citation>
    <scope>NUCLEOTIDE SEQUENCE</scope>
    <source>
        <strain evidence="2">HUAS MG21</strain>
    </source>
</reference>
<evidence type="ECO:0000313" key="2">
    <source>
        <dbReference type="EMBL" id="XBV21768.1"/>
    </source>
</evidence>
<dbReference type="RefSeq" id="WP_350274624.1">
    <property type="nucleotide sequence ID" value="NZ_CP158165.1"/>
</dbReference>
<dbReference type="PANTHER" id="PTHR47572">
    <property type="entry name" value="LIPOPROTEIN-RELATED"/>
    <property type="match status" value="1"/>
</dbReference>
<evidence type="ECO:0000259" key="1">
    <source>
        <dbReference type="Pfam" id="PF08450"/>
    </source>
</evidence>
<proteinExistence type="predicted"/>
<feature type="domain" description="SMP-30/Gluconolactonase/LRE-like region" evidence="1">
    <location>
        <begin position="14"/>
        <end position="246"/>
    </location>
</feature>
<accession>A0AAU7T580</accession>
<dbReference type="SUPFAM" id="SSF63829">
    <property type="entry name" value="Calcium-dependent phosphotriesterase"/>
    <property type="match status" value="1"/>
</dbReference>
<dbReference type="Gene3D" id="2.120.10.30">
    <property type="entry name" value="TolB, C-terminal domain"/>
    <property type="match status" value="1"/>
</dbReference>
<sequence length="282" mass="30778">MMSEPKLLLDELNFPESGRWHDGRLWFCNWIGQQVVAVSAEGNAEYFDVPVERLMGWCIDWTPDGRLLTTGDKLRRYEADGSVTVLSEQGANELVVDARGNVYLNGADFDFAGGEAPKPGWIKLVTPDGAVRQVADDIQFPNGMVLTPDGRTLVISESFAGRLTAFDVEPDGGLSNRRVYAENLGPDGICLDAEGAIWVQTADANVVRVAGGGEILERIDLPFEDRAPFSVALANWDTPTLCVLTAEWRMNDPIPDNLTRLTNGLRTGQVHTIPVRVPPAAG</sequence>